<dbReference type="SUPFAM" id="SSF81296">
    <property type="entry name" value="E set domains"/>
    <property type="match status" value="1"/>
</dbReference>
<feature type="transmembrane region" description="Helical" evidence="8">
    <location>
        <begin position="158"/>
        <end position="178"/>
    </location>
</feature>
<dbReference type="InterPro" id="IPR020846">
    <property type="entry name" value="MFS_dom"/>
</dbReference>
<dbReference type="Gene3D" id="6.20.250.60">
    <property type="match status" value="1"/>
</dbReference>
<dbReference type="EMBL" id="LR862147">
    <property type="protein sequence ID" value="CAD1829023.1"/>
    <property type="molecule type" value="Genomic_DNA"/>
</dbReference>
<feature type="region of interest" description="Disordered" evidence="7">
    <location>
        <begin position="493"/>
        <end position="581"/>
    </location>
</feature>
<dbReference type="InterPro" id="IPR037256">
    <property type="entry name" value="ASC_dom_sf"/>
</dbReference>
<feature type="compositionally biased region" description="Low complexity" evidence="7">
    <location>
        <begin position="560"/>
        <end position="576"/>
    </location>
</feature>
<feature type="transmembrane region" description="Helical" evidence="8">
    <location>
        <begin position="353"/>
        <end position="372"/>
    </location>
</feature>
<dbReference type="SMART" id="SM01010">
    <property type="entry name" value="AMPKBI"/>
    <property type="match status" value="1"/>
</dbReference>
<dbReference type="GO" id="GO:0009507">
    <property type="term" value="C:chloroplast"/>
    <property type="evidence" value="ECO:0007669"/>
    <property type="project" value="UniProtKB-ARBA"/>
</dbReference>
<evidence type="ECO:0000256" key="2">
    <source>
        <dbReference type="ARBA" id="ARBA00010926"/>
    </source>
</evidence>
<dbReference type="PANTHER" id="PTHR23504">
    <property type="entry name" value="MAJOR FACILITATOR SUPERFAMILY DOMAIN-CONTAINING PROTEIN 10"/>
    <property type="match status" value="1"/>
</dbReference>
<evidence type="ECO:0000256" key="3">
    <source>
        <dbReference type="ARBA" id="ARBA00022448"/>
    </source>
</evidence>
<gene>
    <name evidence="10" type="ORF">CB5_LOCUS12234</name>
</gene>
<dbReference type="CDD" id="cd17330">
    <property type="entry name" value="MFS_SLC46_TetA_like"/>
    <property type="match status" value="1"/>
</dbReference>
<dbReference type="Pfam" id="PF07690">
    <property type="entry name" value="MFS_1"/>
    <property type="match status" value="1"/>
</dbReference>
<dbReference type="InterPro" id="IPR011701">
    <property type="entry name" value="MFS"/>
</dbReference>
<evidence type="ECO:0000256" key="1">
    <source>
        <dbReference type="ARBA" id="ARBA00004141"/>
    </source>
</evidence>
<dbReference type="SUPFAM" id="SSF160219">
    <property type="entry name" value="AMPKBI-like"/>
    <property type="match status" value="1"/>
</dbReference>
<proteinExistence type="inferred from homology"/>
<comment type="similarity">
    <text evidence="2">Belongs to the 5'-AMP-activated protein kinase beta subunit family.</text>
</comment>
<feature type="domain" description="Major facilitator superfamily (MFS) profile" evidence="9">
    <location>
        <begin position="57"/>
        <end position="509"/>
    </location>
</feature>
<dbReference type="Gene3D" id="1.20.1250.20">
    <property type="entry name" value="MFS general substrate transporter like domains"/>
    <property type="match status" value="1"/>
</dbReference>
<dbReference type="InterPro" id="IPR036259">
    <property type="entry name" value="MFS_trans_sf"/>
</dbReference>
<evidence type="ECO:0000259" key="9">
    <source>
        <dbReference type="PROSITE" id="PS50850"/>
    </source>
</evidence>
<reference evidence="10" key="1">
    <citation type="submission" date="2020-07" db="EMBL/GenBank/DDBJ databases">
        <authorList>
            <person name="Lin J."/>
        </authorList>
    </citation>
    <scope>NUCLEOTIDE SEQUENCE</scope>
</reference>
<feature type="transmembrane region" description="Helical" evidence="8">
    <location>
        <begin position="95"/>
        <end position="117"/>
    </location>
</feature>
<dbReference type="GO" id="GO:0022857">
    <property type="term" value="F:transmembrane transporter activity"/>
    <property type="evidence" value="ECO:0007669"/>
    <property type="project" value="InterPro"/>
</dbReference>
<dbReference type="InterPro" id="IPR013783">
    <property type="entry name" value="Ig-like_fold"/>
</dbReference>
<feature type="compositionally biased region" description="Pro residues" evidence="7">
    <location>
        <begin position="547"/>
        <end position="559"/>
    </location>
</feature>
<dbReference type="GO" id="GO:0016020">
    <property type="term" value="C:membrane"/>
    <property type="evidence" value="ECO:0007669"/>
    <property type="project" value="UniProtKB-SubCell"/>
</dbReference>
<keyword evidence="5 8" id="KW-1133">Transmembrane helix</keyword>
<name>A0A6V7PE40_ANACO</name>
<accession>A0A6V7PE40</accession>
<evidence type="ECO:0000256" key="6">
    <source>
        <dbReference type="ARBA" id="ARBA00023136"/>
    </source>
</evidence>
<sequence length="805" mass="88624">MYLYSRKKKKNGGDDDDDDDDDDAAAGREDAEEVLQQLSGLQAGEEERGASGDPVPDFFYIWLVTLCSTLPIQSVFPFLYFMIRDLHIAKQEEDIGFYAGFVGSTYMFGRALTSVLWGVVADKYGRKPVIVISILSVIIVNSLFGLSSSYWMAITTRALLGLLCGILGPIKYLLLQLIAREVSRKEHQALGLSLVGTSRCIGLIVGPAIGGFLAQPAEKYPNIFSQDSLFGRFPYFLPCLCISLFAVCALIACFWLPETLHMHHEDKLQDTSVETLEESLIDSDLKANGEIADEGGSVSKQSLLKNWPLMSAIIVYCVFSLQEMAYVEIFSLWAVSDRKYGGLNFSTEDVGEVLAITGFSLLVYQILLYPFVVKWLSPVRSIRLAAVCIQILYLCLDHTLFVAFPFMSNLSGIVLKLVVNCASFVKNVFSVTVITGLNLVQNNAVCQEQRGAANGISVTAMSLFKAAAPAGGGALFSWAQKRTDASFLPGDHIGGGGRWGTRVGGRRRRRTAAAAAAAEEEEEEEDTTTATTTMETTRGDGIVARRPAPPRPPAPPPSPGSSEISPPESPGRSRSPLMFAPQIPVPPLERAADILNQPWMLDESNDTLDDPPEKEFPALIVWTLGGKNISVEGSWDNWSTRRPLQKLGRDHSVLLSLPSGIFRYRFIVDGERRYIPDLPSEIDEMGQTFNLLDHHDYVPESVESVSGFELPPSPDSSYSWLAPDQDYAKEPPDLPAQVPLTILRMQDSDEVSSLMPPHVVLNHLFIEKGSGPQPLVALGLTHRFHSKYVTLVVYKPVYRDSNREA</sequence>
<dbReference type="Gene3D" id="2.60.40.10">
    <property type="entry name" value="Immunoglobulins"/>
    <property type="match status" value="1"/>
</dbReference>
<dbReference type="InterPro" id="IPR014756">
    <property type="entry name" value="Ig_E-set"/>
</dbReference>
<feature type="transmembrane region" description="Helical" evidence="8">
    <location>
        <begin position="384"/>
        <end position="407"/>
    </location>
</feature>
<feature type="region of interest" description="Disordered" evidence="7">
    <location>
        <begin position="1"/>
        <end position="32"/>
    </location>
</feature>
<feature type="transmembrane region" description="Helical" evidence="8">
    <location>
        <begin position="129"/>
        <end position="152"/>
    </location>
</feature>
<feature type="transmembrane region" description="Helical" evidence="8">
    <location>
        <begin position="58"/>
        <end position="83"/>
    </location>
</feature>
<dbReference type="InterPro" id="IPR032640">
    <property type="entry name" value="AMPK1_CBM"/>
</dbReference>
<dbReference type="CDD" id="cd02859">
    <property type="entry name" value="E_set_AMPKbeta_like_N"/>
    <property type="match status" value="1"/>
</dbReference>
<feature type="compositionally biased region" description="Acidic residues" evidence="7">
    <location>
        <begin position="518"/>
        <end position="527"/>
    </location>
</feature>
<keyword evidence="6 8" id="KW-0472">Membrane</keyword>
<feature type="compositionally biased region" description="Gly residues" evidence="7">
    <location>
        <begin position="493"/>
        <end position="503"/>
    </location>
</feature>
<keyword evidence="4 8" id="KW-0812">Transmembrane</keyword>
<dbReference type="Pfam" id="PF16561">
    <property type="entry name" value="AMPK1_CBM"/>
    <property type="match status" value="1"/>
</dbReference>
<feature type="compositionally biased region" description="Acidic residues" evidence="7">
    <location>
        <begin position="14"/>
        <end position="24"/>
    </location>
</feature>
<dbReference type="InterPro" id="IPR006828">
    <property type="entry name" value="ASC_dom"/>
</dbReference>
<keyword evidence="3" id="KW-0813">Transport</keyword>
<dbReference type="PANTHER" id="PTHR23504:SF109">
    <property type="entry name" value="MAJOR FACILITATOR SUPERFAMILY ANTIPORTER"/>
    <property type="match status" value="1"/>
</dbReference>
<evidence type="ECO:0000256" key="5">
    <source>
        <dbReference type="ARBA" id="ARBA00022989"/>
    </source>
</evidence>
<feature type="transmembrane region" description="Helical" evidence="8">
    <location>
        <begin position="309"/>
        <end position="333"/>
    </location>
</feature>
<feature type="transmembrane region" description="Helical" evidence="8">
    <location>
        <begin position="190"/>
        <end position="215"/>
    </location>
</feature>
<evidence type="ECO:0000256" key="4">
    <source>
        <dbReference type="ARBA" id="ARBA00022692"/>
    </source>
</evidence>
<evidence type="ECO:0000256" key="7">
    <source>
        <dbReference type="SAM" id="MobiDB-lite"/>
    </source>
</evidence>
<evidence type="ECO:0000313" key="10">
    <source>
        <dbReference type="EMBL" id="CAD1829023.1"/>
    </source>
</evidence>
<dbReference type="AlphaFoldDB" id="A0A6V7PE40"/>
<evidence type="ECO:0000256" key="8">
    <source>
        <dbReference type="SAM" id="Phobius"/>
    </source>
</evidence>
<organism evidence="10">
    <name type="scientific">Ananas comosus var. bracteatus</name>
    <name type="common">red pineapple</name>
    <dbReference type="NCBI Taxonomy" id="296719"/>
    <lineage>
        <taxon>Eukaryota</taxon>
        <taxon>Viridiplantae</taxon>
        <taxon>Streptophyta</taxon>
        <taxon>Embryophyta</taxon>
        <taxon>Tracheophyta</taxon>
        <taxon>Spermatophyta</taxon>
        <taxon>Magnoliopsida</taxon>
        <taxon>Liliopsida</taxon>
        <taxon>Poales</taxon>
        <taxon>Bromeliaceae</taxon>
        <taxon>Bromelioideae</taxon>
        <taxon>Ananas</taxon>
    </lineage>
</organism>
<dbReference type="Pfam" id="PF04739">
    <property type="entry name" value="AMPKBI"/>
    <property type="match status" value="1"/>
</dbReference>
<dbReference type="PROSITE" id="PS50850">
    <property type="entry name" value="MFS"/>
    <property type="match status" value="1"/>
</dbReference>
<comment type="subcellular location">
    <subcellularLocation>
        <location evidence="1">Membrane</location>
        <topology evidence="1">Multi-pass membrane protein</topology>
    </subcellularLocation>
</comment>
<protein>
    <recommendedName>
        <fullName evidence="9">Major facilitator superfamily (MFS) profile domain-containing protein</fullName>
    </recommendedName>
</protein>
<feature type="compositionally biased region" description="Basic residues" evidence="7">
    <location>
        <begin position="1"/>
        <end position="10"/>
    </location>
</feature>
<feature type="transmembrane region" description="Helical" evidence="8">
    <location>
        <begin position="235"/>
        <end position="257"/>
    </location>
</feature>
<dbReference type="SUPFAM" id="SSF103473">
    <property type="entry name" value="MFS general substrate transporter"/>
    <property type="match status" value="1"/>
</dbReference>